<feature type="compositionally biased region" description="Basic and acidic residues" evidence="1">
    <location>
        <begin position="229"/>
        <end position="243"/>
    </location>
</feature>
<name>A0A1J4JUE6_9EUKA</name>
<evidence type="ECO:0000256" key="1">
    <source>
        <dbReference type="SAM" id="MobiDB-lite"/>
    </source>
</evidence>
<dbReference type="EMBL" id="MLAK01000871">
    <property type="protein sequence ID" value="OHT02330.1"/>
    <property type="molecule type" value="Genomic_DNA"/>
</dbReference>
<dbReference type="VEuPathDB" id="TrichDB:TRFO_07154"/>
<dbReference type="GeneID" id="94828228"/>
<dbReference type="Proteomes" id="UP000179807">
    <property type="component" value="Unassembled WGS sequence"/>
</dbReference>
<dbReference type="AlphaFoldDB" id="A0A1J4JUE6"/>
<keyword evidence="3" id="KW-1185">Reference proteome</keyword>
<protein>
    <submittedName>
        <fullName evidence="2">Uncharacterized protein</fullName>
    </submittedName>
</protein>
<feature type="region of interest" description="Disordered" evidence="1">
    <location>
        <begin position="229"/>
        <end position="249"/>
    </location>
</feature>
<organism evidence="2 3">
    <name type="scientific">Tritrichomonas foetus</name>
    <dbReference type="NCBI Taxonomy" id="1144522"/>
    <lineage>
        <taxon>Eukaryota</taxon>
        <taxon>Metamonada</taxon>
        <taxon>Parabasalia</taxon>
        <taxon>Tritrichomonadida</taxon>
        <taxon>Tritrichomonadidae</taxon>
        <taxon>Tritrichomonas</taxon>
    </lineage>
</organism>
<proteinExistence type="predicted"/>
<comment type="caution">
    <text evidence="2">The sequence shown here is derived from an EMBL/GenBank/DDBJ whole genome shotgun (WGS) entry which is preliminary data.</text>
</comment>
<sequence>MKALYFKSQQRLKTVMANKPRYIHTAYNIETLRTSPLMCFPHFEEMTDFLSRWFDTEAKRQSEAKTTTQIATFDAQKRFCKGLFLLMQETARASPLSVGPLKGIYNWYLQRDSVINQSRAIDKNTADEGYYVVEMINGKKIRVSKDCFDFDTIINKAIYSQEQMDAIIQSIQPDTPEEVDEMTKKPNRRKVTLVTETFPKRTMKKTTPSFEYDTKFDYDAFHAYMEEQRQAERDTDRIAQKEANKRRHDILQRVGWE</sequence>
<dbReference type="RefSeq" id="XP_068355466.1">
    <property type="nucleotide sequence ID" value="XM_068493524.1"/>
</dbReference>
<reference evidence="2" key="1">
    <citation type="submission" date="2016-10" db="EMBL/GenBank/DDBJ databases">
        <authorList>
            <person name="Benchimol M."/>
            <person name="Almeida L.G."/>
            <person name="Vasconcelos A.T."/>
            <person name="Perreira-Neves A."/>
            <person name="Rosa I.A."/>
            <person name="Tasca T."/>
            <person name="Bogo M.R."/>
            <person name="de Souza W."/>
        </authorList>
    </citation>
    <scope>NUCLEOTIDE SEQUENCE [LARGE SCALE GENOMIC DNA]</scope>
    <source>
        <strain evidence="2">K</strain>
    </source>
</reference>
<evidence type="ECO:0000313" key="3">
    <source>
        <dbReference type="Proteomes" id="UP000179807"/>
    </source>
</evidence>
<dbReference type="OrthoDB" id="10517693at2759"/>
<gene>
    <name evidence="2" type="ORF">TRFO_07154</name>
</gene>
<evidence type="ECO:0000313" key="2">
    <source>
        <dbReference type="EMBL" id="OHT02330.1"/>
    </source>
</evidence>
<accession>A0A1J4JUE6</accession>